<feature type="compositionally biased region" description="Basic and acidic residues" evidence="1">
    <location>
        <begin position="611"/>
        <end position="626"/>
    </location>
</feature>
<dbReference type="InterPro" id="IPR016181">
    <property type="entry name" value="Acyl_CoA_acyltransferase"/>
</dbReference>
<keyword evidence="3" id="KW-1185">Reference proteome</keyword>
<feature type="region of interest" description="Disordered" evidence="1">
    <location>
        <begin position="295"/>
        <end position="388"/>
    </location>
</feature>
<evidence type="ECO:0000256" key="1">
    <source>
        <dbReference type="SAM" id="MobiDB-lite"/>
    </source>
</evidence>
<feature type="compositionally biased region" description="Basic and acidic residues" evidence="1">
    <location>
        <begin position="480"/>
        <end position="497"/>
    </location>
</feature>
<comment type="caution">
    <text evidence="2">The sequence shown here is derived from an EMBL/GenBank/DDBJ whole genome shotgun (WGS) entry which is preliminary data.</text>
</comment>
<feature type="compositionally biased region" description="Basic and acidic residues" evidence="1">
    <location>
        <begin position="779"/>
        <end position="800"/>
    </location>
</feature>
<feature type="region of interest" description="Disordered" evidence="1">
    <location>
        <begin position="1443"/>
        <end position="1497"/>
    </location>
</feature>
<accession>A0A9J6D478</accession>
<feature type="region of interest" description="Disordered" evidence="1">
    <location>
        <begin position="1216"/>
        <end position="1236"/>
    </location>
</feature>
<feature type="region of interest" description="Disordered" evidence="1">
    <location>
        <begin position="1773"/>
        <end position="1809"/>
    </location>
</feature>
<feature type="region of interest" description="Disordered" evidence="1">
    <location>
        <begin position="1840"/>
        <end position="2032"/>
    </location>
</feature>
<feature type="compositionally biased region" description="Low complexity" evidence="1">
    <location>
        <begin position="146"/>
        <end position="166"/>
    </location>
</feature>
<feature type="compositionally biased region" description="Basic and acidic residues" evidence="1">
    <location>
        <begin position="78"/>
        <end position="94"/>
    </location>
</feature>
<dbReference type="PANTHER" id="PTHR47237">
    <property type="entry name" value="SLL0310 PROTEIN"/>
    <property type="match status" value="1"/>
</dbReference>
<feature type="compositionally biased region" description="Polar residues" evidence="1">
    <location>
        <begin position="295"/>
        <end position="311"/>
    </location>
</feature>
<feature type="compositionally biased region" description="Basic and acidic residues" evidence="1">
    <location>
        <begin position="1446"/>
        <end position="1483"/>
    </location>
</feature>
<feature type="region of interest" description="Disordered" evidence="1">
    <location>
        <begin position="402"/>
        <end position="497"/>
    </location>
</feature>
<proteinExistence type="predicted"/>
<sequence length="2705" mass="293963">MSGSPSRPTPPSRPQSISHEGITISGVCVAPVLQGTCSQDHWLVTGRPHLGGYMSPGGSFALSASTSRSSGSAAAVHGTREKGRADMAAQDKIHSSGSRSPPTPEQSGSKIPTWRSFSAGSCNWSFNAQLRPSRREVRDGSEFKFSLRSSKSPSSSSDGSLHYSMLAPDDASIPRNQDSMVSVQLRSPKSPSGSVEYACTASPSRTANVLPGSPLRRTALDTKVSTRVTTTTVAWTPPAHAIGLTPRRSSVSGMSSREMLKIDKQEEQRRRSVTFTGAPLMAAVPENSLREVTTISSTVPESKSGPPQEQSEFPVPKTMELQNLEPRLGPPEKEDKEAERVSSVDVRLKPGSEPSESFQDIGAPKEPVKSEGLQATSKRHWRSTAGHTPSVALVLKDESEQNTTLGAARPQPAPAGVSVAKEVSPAEVSDEDNSAPIATMNIDVPISKPDYQPSVLLSESGRNETEATEMTVAAPPLPADHLESQREEKRKRDASALVEIDKEDRSIRAAQDAEGFLLSTGTLFGPEEHVITDDVKATLSPTTVIETPPSNQRLKSGEGVETMKRADTKAFGSRDFEEGSTRPEKCESDELAEDTNVEEIFAEAETYLHGSKTEERTKRQSHERATFSEQEPQAEPKTTISDEIQAQHGAPATAPVVDRRENRGDAQAAAGRHLEQAGSAVQVYEGTQTKSAQDSDTVPEQVEATQASVQTKIAPEALPYDEVRASSPVDLVIEENRVSGERTVAAGPRELEAKTDIQLPEITYELPIRPRTTGGSLEGESRMTDPAKRNRTKSREECSLARSFDKSGETRTLGEVSQAQKEIKPIEVLEIPTEETAAATEARDKFPSPIEADSAAQTVRPKPITDIRSPGIEDEHSMHSRPMGGLFERGRIIAETVERALLKEDSSIIENAKNGETNAVMGGSEEAKDAMDGSDAEPYYLFQMPEEKRAFVEVGELQRGGRRTPATLVRRSLGGSTAAEDAGGRDAKAGRQRRSIIARISLGPMVTGGLLEKESRISEHVKSDEAITPATILTEPCTLSHTHGEFVTSVEAHKPTEIKAVEDIPALIEATSSAAEAVPEVACEAPTETHLSELSKSVAKVDDEGHVYGEELFLNPRVPGGLLDVVQVVPQSRSALVDEPSIVSRMKPSGAAVSPRVLPEEFLWTYPMVTGGLLELDDFMCGGASGPEKKTPMSCEKRERDKSSLKDFIATERTVSAHQTSTSHVGERALAGPAGPAVAPCTSDTDVCGILAEKLAPAHYAQVTPLSSSRELSDDRSKTQPAKTPGGVELPKSCSGAAFNTDTPFAFSAAKRFLIDTSSEIQLPSSALKPTLSWTLVQDIFNTSTRTEEKPAYIDSRIPFCGTPYDADFTYRASTSSKATDEITNPKEKVSVTPQNPLEVELGFVPTTGMNMAVKDKSSHSDFLSTPVEQHLPSVERGILPAVSSEHYHSSDRRPLDNTREQMPERKETIKESEEGGEKAKPEEAEDVSYKSNEQVGSEKALCSPAFHKLDSDSSALSDGSVDVRTSATSLEHNLPTFDEHRVQSDVAATERTLHTAHEAGMVEARNADERLEMASEQQHASDETTTEEKVPLALTQDMHPVISETIAQHEHSSSLSTTSENDKPNLPAESEDLRPEGIPDPVASLVAFFEQRDSAQTTDRKPNIPSDESNSTEHLEKERHLSESKGEPETYTAIHSKESIVARADAWASPPLVTEKCALPENASAASNEGGILEVNKSTEEIPQAEETHKTEAPEIATDANTPPKVVEVVMTGTELHEDKSDSSAKVPSSKEVEGRQSSPAVAEEDALPVAVRAEHKKDKALAGCGKVQHTGGYNRITKAVPSIAEEKRSREDKDVHMMNAEESKMKPTPSAEAESMQKLGGSQSPPVVTEERALPDDATAVPPKHGEQEGLGATVNMKHTGEERYMIKKMPTAAESKQYHGDRDSNLTSTKVSEKKPHSSEKGQHLKGPQSSRELTKEDAHPEVARVVPAGRNYERDKKGQNTGEENSATVALPSAVSGENNQEVSRTESVLRKPPILGRDESALVVEGWQHTSAAIEKYALSDDQSSTHKDLQHQSLSSAEWPNKNVMTETEAATDERIIGESKESPSYSRLLKTKNKVQEEHSGTVSQARTFKFTTPTGTLDYSMMNDLNTGVVFTTIKSASSYTGSPRRRKEKADNADEEFVYLSSGSSSPRGELTSLKKRSSCRLVRIADDCGNEISPTTANSPPGSPAKQYFKAFFQQGQAALYTGDLTKPHAPSKLTNRLTSNISCNDDSSPSHRSEKKKTGRDEQDAQTRDPYDESAHPSRSSLPSERKENVESDISKSRLLREHYAHSAVWPPKISPPHHDTKVLSILRCKLCGQSVFRGNPTHAEMCSSYHRDSAVPPATSGVPPTPQFLEQYVLSVVDEDDVSDVLRQAWRDGDTAILAPSVWSLYHCAPSFFYIIREKAIPPSSRGEVCASACIITFGDEVSFCGFFHISRERDNSGLSRTLWNRMLDACQGKNVCSAMPQARALPFLRRYHFLVSCWGDIVYCHVTLRGGSFPAPSASRDSLLVRDLDLKRDSEAVIEYDHGVFGFDRSYYLRVALAEKEQTVKVATVASSEGHVTVAGYVGVQADERGRPALRWLFADGDEVALALMHAVVEACPKIREKGLVGAFYAASHATGVILNSVNKKFMEPWILLYNTREPFLRYDKIVSLTLI</sequence>
<feature type="compositionally biased region" description="Polar residues" evidence="1">
    <location>
        <begin position="2263"/>
        <end position="2278"/>
    </location>
</feature>
<feature type="compositionally biased region" description="Polar residues" evidence="1">
    <location>
        <begin position="2003"/>
        <end position="2012"/>
    </location>
</feature>
<feature type="region of interest" description="Disordered" evidence="1">
    <location>
        <begin position="62"/>
        <end position="113"/>
    </location>
</feature>
<feature type="compositionally biased region" description="Polar residues" evidence="1">
    <location>
        <begin position="627"/>
        <end position="644"/>
    </location>
</feature>
<organism evidence="2 3">
    <name type="scientific">Rhipicephalus microplus</name>
    <name type="common">Cattle tick</name>
    <name type="synonym">Boophilus microplus</name>
    <dbReference type="NCBI Taxonomy" id="6941"/>
    <lineage>
        <taxon>Eukaryota</taxon>
        <taxon>Metazoa</taxon>
        <taxon>Ecdysozoa</taxon>
        <taxon>Arthropoda</taxon>
        <taxon>Chelicerata</taxon>
        <taxon>Arachnida</taxon>
        <taxon>Acari</taxon>
        <taxon>Parasitiformes</taxon>
        <taxon>Ixodida</taxon>
        <taxon>Ixodoidea</taxon>
        <taxon>Ixodidae</taxon>
        <taxon>Rhipicephalinae</taxon>
        <taxon>Rhipicephalus</taxon>
        <taxon>Boophilus</taxon>
    </lineage>
</organism>
<name>A0A9J6D478_RHIMP</name>
<reference evidence="2" key="2">
    <citation type="submission" date="2021-09" db="EMBL/GenBank/DDBJ databases">
        <authorList>
            <person name="Jia N."/>
            <person name="Wang J."/>
            <person name="Shi W."/>
            <person name="Du L."/>
            <person name="Sun Y."/>
            <person name="Zhan W."/>
            <person name="Jiang J."/>
            <person name="Wang Q."/>
            <person name="Zhang B."/>
            <person name="Ji P."/>
            <person name="Sakyi L.B."/>
            <person name="Cui X."/>
            <person name="Yuan T."/>
            <person name="Jiang B."/>
            <person name="Yang W."/>
            <person name="Lam T.T.-Y."/>
            <person name="Chang Q."/>
            <person name="Ding S."/>
            <person name="Wang X."/>
            <person name="Zhu J."/>
            <person name="Ruan X."/>
            <person name="Zhao L."/>
            <person name="Wei J."/>
            <person name="Que T."/>
            <person name="Du C."/>
            <person name="Cheng J."/>
            <person name="Dai P."/>
            <person name="Han X."/>
            <person name="Huang E."/>
            <person name="Gao Y."/>
            <person name="Liu J."/>
            <person name="Shao H."/>
            <person name="Ye R."/>
            <person name="Li L."/>
            <person name="Wei W."/>
            <person name="Wang X."/>
            <person name="Wang C."/>
            <person name="Huo Q."/>
            <person name="Li W."/>
            <person name="Guo W."/>
            <person name="Chen H."/>
            <person name="Chen S."/>
            <person name="Zhou L."/>
            <person name="Zhou L."/>
            <person name="Ni X."/>
            <person name="Tian J."/>
            <person name="Zhou Y."/>
            <person name="Sheng Y."/>
            <person name="Liu T."/>
            <person name="Pan Y."/>
            <person name="Xia L."/>
            <person name="Li J."/>
            <person name="Zhao F."/>
            <person name="Cao W."/>
        </authorList>
    </citation>
    <scope>NUCLEOTIDE SEQUENCE</scope>
    <source>
        <strain evidence="2">Rmic-2018</strain>
        <tissue evidence="2">Larvae</tissue>
    </source>
</reference>
<dbReference type="EMBL" id="JABSTU010000011">
    <property type="protein sequence ID" value="KAH8008853.1"/>
    <property type="molecule type" value="Genomic_DNA"/>
</dbReference>
<dbReference type="PANTHER" id="PTHR47237:SF1">
    <property type="entry name" value="SLL0310 PROTEIN"/>
    <property type="match status" value="1"/>
</dbReference>
<feature type="compositionally biased region" description="Basic and acidic residues" evidence="1">
    <location>
        <begin position="1954"/>
        <end position="1966"/>
    </location>
</feature>
<feature type="compositionally biased region" description="Acidic residues" evidence="1">
    <location>
        <begin position="589"/>
        <end position="602"/>
    </location>
</feature>
<dbReference type="VEuPathDB" id="VectorBase:LOC119178554"/>
<feature type="compositionally biased region" description="Basic and acidic residues" evidence="1">
    <location>
        <begin position="1846"/>
        <end position="1867"/>
    </location>
</feature>
<evidence type="ECO:0000313" key="2">
    <source>
        <dbReference type="EMBL" id="KAH8008853.1"/>
    </source>
</evidence>
<feature type="compositionally biased region" description="Basic and acidic residues" evidence="1">
    <location>
        <begin position="1654"/>
        <end position="1663"/>
    </location>
</feature>
<feature type="region of interest" description="Disordered" evidence="1">
    <location>
        <begin position="1654"/>
        <end position="1692"/>
    </location>
</feature>
<dbReference type="SUPFAM" id="SSF55729">
    <property type="entry name" value="Acyl-CoA N-acyltransferases (Nat)"/>
    <property type="match status" value="1"/>
</dbReference>
<feature type="compositionally biased region" description="Polar residues" evidence="1">
    <location>
        <begin position="95"/>
        <end position="113"/>
    </location>
</feature>
<gene>
    <name evidence="2" type="ORF">HPB51_005900</name>
</gene>
<feature type="region of interest" description="Disordered" evidence="1">
    <location>
        <begin position="2261"/>
        <end position="2324"/>
    </location>
</feature>
<feature type="region of interest" description="Disordered" evidence="1">
    <location>
        <begin position="1265"/>
        <end position="1290"/>
    </location>
</feature>
<feature type="compositionally biased region" description="Basic and acidic residues" evidence="1">
    <location>
        <begin position="2290"/>
        <end position="2307"/>
    </location>
</feature>
<feature type="compositionally biased region" description="Basic and acidic residues" evidence="1">
    <location>
        <begin position="133"/>
        <end position="142"/>
    </location>
</feature>
<feature type="compositionally biased region" description="Basic and acidic residues" evidence="1">
    <location>
        <begin position="330"/>
        <end position="350"/>
    </location>
</feature>
<feature type="compositionally biased region" description="Basic and acidic residues" evidence="1">
    <location>
        <begin position="2315"/>
        <end position="2324"/>
    </location>
</feature>
<feature type="compositionally biased region" description="Basic and acidic residues" evidence="1">
    <location>
        <begin position="555"/>
        <end position="588"/>
    </location>
</feature>
<feature type="compositionally biased region" description="Basic and acidic residues" evidence="1">
    <location>
        <begin position="1976"/>
        <end position="1986"/>
    </location>
</feature>
<feature type="region of interest" description="Disordered" evidence="1">
    <location>
        <begin position="541"/>
        <end position="676"/>
    </location>
</feature>
<feature type="region of interest" description="Disordered" evidence="1">
    <location>
        <begin position="1608"/>
        <end position="1640"/>
    </location>
</feature>
<evidence type="ECO:0000313" key="3">
    <source>
        <dbReference type="Proteomes" id="UP000821866"/>
    </source>
</evidence>
<feature type="region of interest" description="Disordered" evidence="1">
    <location>
        <begin position="131"/>
        <end position="168"/>
    </location>
</feature>
<feature type="compositionally biased region" description="Basic and acidic residues" evidence="1">
    <location>
        <begin position="1672"/>
        <end position="1689"/>
    </location>
</feature>
<feature type="compositionally biased region" description="Low complexity" evidence="1">
    <location>
        <begin position="62"/>
        <end position="75"/>
    </location>
</feature>
<dbReference type="Proteomes" id="UP000821866">
    <property type="component" value="Chromosome 9"/>
</dbReference>
<protein>
    <submittedName>
        <fullName evidence="2">Uncharacterized protein</fullName>
    </submittedName>
</protein>
<feature type="compositionally biased region" description="Polar residues" evidence="1">
    <location>
        <begin position="541"/>
        <end position="554"/>
    </location>
</feature>
<dbReference type="InterPro" id="IPR052729">
    <property type="entry name" value="Acyl/Acetyltrans_Enzymes"/>
</dbReference>
<reference evidence="2" key="1">
    <citation type="journal article" date="2020" name="Cell">
        <title>Large-Scale Comparative Analyses of Tick Genomes Elucidate Their Genetic Diversity and Vector Capacities.</title>
        <authorList>
            <consortium name="Tick Genome and Microbiome Consortium (TIGMIC)"/>
            <person name="Jia N."/>
            <person name="Wang J."/>
            <person name="Shi W."/>
            <person name="Du L."/>
            <person name="Sun Y."/>
            <person name="Zhan W."/>
            <person name="Jiang J.F."/>
            <person name="Wang Q."/>
            <person name="Zhang B."/>
            <person name="Ji P."/>
            <person name="Bell-Sakyi L."/>
            <person name="Cui X.M."/>
            <person name="Yuan T.T."/>
            <person name="Jiang B.G."/>
            <person name="Yang W.F."/>
            <person name="Lam T.T."/>
            <person name="Chang Q.C."/>
            <person name="Ding S.J."/>
            <person name="Wang X.J."/>
            <person name="Zhu J.G."/>
            <person name="Ruan X.D."/>
            <person name="Zhao L."/>
            <person name="Wei J.T."/>
            <person name="Ye R.Z."/>
            <person name="Que T.C."/>
            <person name="Du C.H."/>
            <person name="Zhou Y.H."/>
            <person name="Cheng J.X."/>
            <person name="Dai P.F."/>
            <person name="Guo W.B."/>
            <person name="Han X.H."/>
            <person name="Huang E.J."/>
            <person name="Li L.F."/>
            <person name="Wei W."/>
            <person name="Gao Y.C."/>
            <person name="Liu J.Z."/>
            <person name="Shao H.Z."/>
            <person name="Wang X."/>
            <person name="Wang C.C."/>
            <person name="Yang T.C."/>
            <person name="Huo Q.B."/>
            <person name="Li W."/>
            <person name="Chen H.Y."/>
            <person name="Chen S.E."/>
            <person name="Zhou L.G."/>
            <person name="Ni X.B."/>
            <person name="Tian J.H."/>
            <person name="Sheng Y."/>
            <person name="Liu T."/>
            <person name="Pan Y.S."/>
            <person name="Xia L.Y."/>
            <person name="Li J."/>
            <person name="Zhao F."/>
            <person name="Cao W.C."/>
        </authorList>
    </citation>
    <scope>NUCLEOTIDE SEQUENCE</scope>
    <source>
        <strain evidence="2">Rmic-2018</strain>
    </source>
</reference>
<feature type="region of interest" description="Disordered" evidence="1">
    <location>
        <begin position="769"/>
        <end position="800"/>
    </location>
</feature>
<feature type="compositionally biased region" description="Basic and acidic residues" evidence="1">
    <location>
        <begin position="1776"/>
        <end position="1796"/>
    </location>
</feature>